<feature type="transmembrane region" description="Helical" evidence="1">
    <location>
        <begin position="57"/>
        <end position="82"/>
    </location>
</feature>
<evidence type="ECO:0000256" key="1">
    <source>
        <dbReference type="SAM" id="Phobius"/>
    </source>
</evidence>
<dbReference type="RefSeq" id="WP_080066553.1">
    <property type="nucleotide sequence ID" value="NZ_MZGX01000036.1"/>
</dbReference>
<dbReference type="Proteomes" id="UP000191554">
    <property type="component" value="Unassembled WGS sequence"/>
</dbReference>
<organism evidence="2 3">
    <name type="scientific">Ruminiclostridium hungatei</name>
    <name type="common">Clostridium hungatei</name>
    <dbReference type="NCBI Taxonomy" id="48256"/>
    <lineage>
        <taxon>Bacteria</taxon>
        <taxon>Bacillati</taxon>
        <taxon>Bacillota</taxon>
        <taxon>Clostridia</taxon>
        <taxon>Eubacteriales</taxon>
        <taxon>Oscillospiraceae</taxon>
        <taxon>Ruminiclostridium</taxon>
    </lineage>
</organism>
<keyword evidence="1" id="KW-1133">Transmembrane helix</keyword>
<accession>A0A1V4SFL5</accession>
<dbReference type="AlphaFoldDB" id="A0A1V4SFL5"/>
<gene>
    <name evidence="2" type="ORF">CLHUN_41000</name>
</gene>
<evidence type="ECO:0000313" key="2">
    <source>
        <dbReference type="EMBL" id="OPX42041.1"/>
    </source>
</evidence>
<keyword evidence="1" id="KW-0472">Membrane</keyword>
<comment type="caution">
    <text evidence="2">The sequence shown here is derived from an EMBL/GenBank/DDBJ whole genome shotgun (WGS) entry which is preliminary data.</text>
</comment>
<protein>
    <submittedName>
        <fullName evidence="2">Uncharacterized protein</fullName>
    </submittedName>
</protein>
<keyword evidence="3" id="KW-1185">Reference proteome</keyword>
<sequence>MRKLLEKYVIVKYIMGSYLKTLLIYLGGFTAVFAILKLAGVYAAIESALDLKYNSPFVLAPLYGFAALAILCFFIGFLIYFYKYKRTNTKGTFYKIFSDILNENK</sequence>
<feature type="transmembrane region" description="Helical" evidence="1">
    <location>
        <begin position="21"/>
        <end position="45"/>
    </location>
</feature>
<dbReference type="STRING" id="48256.CLHUN_41000"/>
<name>A0A1V4SFL5_RUMHU</name>
<dbReference type="OrthoDB" id="2083871at2"/>
<proteinExistence type="predicted"/>
<dbReference type="EMBL" id="MZGX01000036">
    <property type="protein sequence ID" value="OPX42041.1"/>
    <property type="molecule type" value="Genomic_DNA"/>
</dbReference>
<reference evidence="2 3" key="1">
    <citation type="submission" date="2017-03" db="EMBL/GenBank/DDBJ databases">
        <title>Genome sequence of Clostridium hungatei DSM 14427.</title>
        <authorList>
            <person name="Poehlein A."/>
            <person name="Daniel R."/>
        </authorList>
    </citation>
    <scope>NUCLEOTIDE SEQUENCE [LARGE SCALE GENOMIC DNA]</scope>
    <source>
        <strain evidence="2 3">DSM 14427</strain>
    </source>
</reference>
<evidence type="ECO:0000313" key="3">
    <source>
        <dbReference type="Proteomes" id="UP000191554"/>
    </source>
</evidence>
<keyword evidence="1" id="KW-0812">Transmembrane</keyword>